<feature type="signal peptide" evidence="1">
    <location>
        <begin position="1"/>
        <end position="21"/>
    </location>
</feature>
<dbReference type="OrthoDB" id="163809at2"/>
<sequence>MNLHKSLIPALLLALSGCAHQPEAPPAAFGSTQTLAVGQTVRFDDGLSLELDRVEDSRCRQGLQCVWAGELAPILELRGGFIGAKAVELRLATGSAPKKQLGRYGFVLRQATPEAATVTVTRQ</sequence>
<gene>
    <name evidence="2" type="ORF">C3942_12885</name>
</gene>
<evidence type="ECO:0008006" key="4">
    <source>
        <dbReference type="Google" id="ProtNLM"/>
    </source>
</evidence>
<comment type="caution">
    <text evidence="2">The sequence shown here is derived from an EMBL/GenBank/DDBJ whole genome shotgun (WGS) entry which is preliminary data.</text>
</comment>
<dbReference type="EMBL" id="PSNW01000006">
    <property type="protein sequence ID" value="PPE73683.1"/>
    <property type="molecule type" value="Genomic_DNA"/>
</dbReference>
<keyword evidence="3" id="KW-1185">Reference proteome</keyword>
<dbReference type="PROSITE" id="PS51257">
    <property type="entry name" value="PROKAR_LIPOPROTEIN"/>
    <property type="match status" value="1"/>
</dbReference>
<dbReference type="AlphaFoldDB" id="A0A2S5TFB5"/>
<keyword evidence="1" id="KW-0732">Signal</keyword>
<dbReference type="RefSeq" id="WP_104230744.1">
    <property type="nucleotide sequence ID" value="NZ_PSNW01000006.1"/>
</dbReference>
<protein>
    <recommendedName>
        <fullName evidence="4">Lipoprotein</fullName>
    </recommendedName>
</protein>
<proteinExistence type="predicted"/>
<reference evidence="2 3" key="1">
    <citation type="submission" date="2018-02" db="EMBL/GenBank/DDBJ databases">
        <title>Genome sequencing of Solimonas sp. HR-BB.</title>
        <authorList>
            <person name="Lee Y."/>
            <person name="Jeon C.O."/>
        </authorList>
    </citation>
    <scope>NUCLEOTIDE SEQUENCE [LARGE SCALE GENOMIC DNA]</scope>
    <source>
        <strain evidence="2 3">HR-BB</strain>
    </source>
</reference>
<name>A0A2S5TFB5_9GAMM</name>
<dbReference type="Proteomes" id="UP000238220">
    <property type="component" value="Unassembled WGS sequence"/>
</dbReference>
<evidence type="ECO:0000313" key="3">
    <source>
        <dbReference type="Proteomes" id="UP000238220"/>
    </source>
</evidence>
<organism evidence="2 3">
    <name type="scientific">Solimonas fluminis</name>
    <dbReference type="NCBI Taxonomy" id="2086571"/>
    <lineage>
        <taxon>Bacteria</taxon>
        <taxon>Pseudomonadati</taxon>
        <taxon>Pseudomonadota</taxon>
        <taxon>Gammaproteobacteria</taxon>
        <taxon>Nevskiales</taxon>
        <taxon>Nevskiaceae</taxon>
        <taxon>Solimonas</taxon>
    </lineage>
</organism>
<feature type="chain" id="PRO_5015429369" description="Lipoprotein" evidence="1">
    <location>
        <begin position="22"/>
        <end position="123"/>
    </location>
</feature>
<evidence type="ECO:0000256" key="1">
    <source>
        <dbReference type="SAM" id="SignalP"/>
    </source>
</evidence>
<evidence type="ECO:0000313" key="2">
    <source>
        <dbReference type="EMBL" id="PPE73683.1"/>
    </source>
</evidence>
<accession>A0A2S5TFB5</accession>